<dbReference type="InterPro" id="IPR002227">
    <property type="entry name" value="Tyrosinase_Cu-bd"/>
</dbReference>
<dbReference type="PANTHER" id="PTHR11474:SF76">
    <property type="entry name" value="SHKT DOMAIN-CONTAINING PROTEIN"/>
    <property type="match status" value="1"/>
</dbReference>
<keyword evidence="5" id="KW-1185">Reference proteome</keyword>
<keyword evidence="1" id="KW-0479">Metal-binding</keyword>
<name>A0A0A2X4S5_9GAMM</name>
<reference evidence="4 5" key="1">
    <citation type="submission" date="2014-09" db="EMBL/GenBank/DDBJ databases">
        <title>Genome sequences of Lysobacter dokdonensis DS-58.</title>
        <authorList>
            <person name="Kim J.F."/>
            <person name="Kwak M.-J."/>
        </authorList>
    </citation>
    <scope>NUCLEOTIDE SEQUENCE [LARGE SCALE GENOMIC DNA]</scope>
    <source>
        <strain evidence="4 5">DS-58</strain>
    </source>
</reference>
<feature type="domain" description="Tyrosinase copper-binding" evidence="3">
    <location>
        <begin position="250"/>
        <end position="261"/>
    </location>
</feature>
<protein>
    <submittedName>
        <fullName evidence="4">Tyrosinase family protein</fullName>
    </submittedName>
</protein>
<dbReference type="PROSITE" id="PS00498">
    <property type="entry name" value="TYROSINASE_2"/>
    <property type="match status" value="1"/>
</dbReference>
<dbReference type="OrthoDB" id="2874181at2"/>
<dbReference type="InterPro" id="IPR008922">
    <property type="entry name" value="Di-copper_centre_dom_sf"/>
</dbReference>
<dbReference type="PATRIC" id="fig|1300345.3.peg.81"/>
<dbReference type="STRING" id="1300345.LF41_755"/>
<evidence type="ECO:0000256" key="1">
    <source>
        <dbReference type="ARBA" id="ARBA00022723"/>
    </source>
</evidence>
<dbReference type="AlphaFoldDB" id="A0A0A2X4S5"/>
<dbReference type="InterPro" id="IPR050316">
    <property type="entry name" value="Tyrosinase/Hemocyanin"/>
</dbReference>
<gene>
    <name evidence="4" type="ORF">LF41_755</name>
</gene>
<accession>A0A0A2X4S5</accession>
<dbReference type="GO" id="GO:0016491">
    <property type="term" value="F:oxidoreductase activity"/>
    <property type="evidence" value="ECO:0007669"/>
    <property type="project" value="InterPro"/>
</dbReference>
<dbReference type="eggNOG" id="ENOG502Z8GH">
    <property type="taxonomic scope" value="Bacteria"/>
</dbReference>
<dbReference type="RefSeq" id="WP_036164370.1">
    <property type="nucleotide sequence ID" value="NZ_JRKJ01000002.1"/>
</dbReference>
<proteinExistence type="predicted"/>
<dbReference type="PRINTS" id="PR00092">
    <property type="entry name" value="TYROSINASE"/>
</dbReference>
<organism evidence="4 5">
    <name type="scientific">Lysobacter dokdonensis DS-58</name>
    <dbReference type="NCBI Taxonomy" id="1300345"/>
    <lineage>
        <taxon>Bacteria</taxon>
        <taxon>Pseudomonadati</taxon>
        <taxon>Pseudomonadota</taxon>
        <taxon>Gammaproteobacteria</taxon>
        <taxon>Lysobacterales</taxon>
        <taxon>Lysobacteraceae</taxon>
        <taxon>Noviluteimonas</taxon>
    </lineage>
</organism>
<dbReference type="PANTHER" id="PTHR11474">
    <property type="entry name" value="TYROSINASE FAMILY MEMBER"/>
    <property type="match status" value="1"/>
</dbReference>
<dbReference type="Gene3D" id="1.10.1280.10">
    <property type="entry name" value="Di-copper center containing domain from catechol oxidase"/>
    <property type="match status" value="1"/>
</dbReference>
<dbReference type="SUPFAM" id="SSF48056">
    <property type="entry name" value="Di-copper centre-containing domain"/>
    <property type="match status" value="1"/>
</dbReference>
<dbReference type="InterPro" id="IPR006311">
    <property type="entry name" value="TAT_signal"/>
</dbReference>
<evidence type="ECO:0000313" key="4">
    <source>
        <dbReference type="EMBL" id="KGQ20219.1"/>
    </source>
</evidence>
<dbReference type="PROSITE" id="PS51318">
    <property type="entry name" value="TAT"/>
    <property type="match status" value="1"/>
</dbReference>
<dbReference type="EMBL" id="JRKJ01000002">
    <property type="protein sequence ID" value="KGQ20219.1"/>
    <property type="molecule type" value="Genomic_DNA"/>
</dbReference>
<dbReference type="GO" id="GO:0046872">
    <property type="term" value="F:metal ion binding"/>
    <property type="evidence" value="ECO:0007669"/>
    <property type="project" value="UniProtKB-KW"/>
</dbReference>
<evidence type="ECO:0000256" key="2">
    <source>
        <dbReference type="ARBA" id="ARBA00023008"/>
    </source>
</evidence>
<comment type="caution">
    <text evidence="4">The sequence shown here is derived from an EMBL/GenBank/DDBJ whole genome shotgun (WGS) entry which is preliminary data.</text>
</comment>
<evidence type="ECO:0000313" key="5">
    <source>
        <dbReference type="Proteomes" id="UP000030518"/>
    </source>
</evidence>
<sequence length="497" mass="54701">MSDLTRRNLIKGIAATPLVFGFARNARAATFLRCDLSTPGGQDMLATYADAIRLMQAMGPENPLSWLWQWYTHFTDGATNKAAEIARVWGETVTPQRTLAEEVWNTCQSHAGQSSNFFLPWHRYYVFMLERIIRSVTGRVDFAMPYWNYTSADPAQRGVVPLQFRLPDDPVFGVLYRPNRVSRANNGLPIHALQPGDAMNIDEAMSKTNYSTVGSVTGFGRTLDSTIHGRIHTLVGNTRGMGAVPYAGNDPLFFVHHCNIDRMWASWNRNGNKNPTDAVANPWINNAFVLADERGLRASRSSKNLFSVLQLGYDYDAFFPRPPVQPTTPPATTLMAKAVSGAQKVASSVNMVTLGKAAATVKLARQPNAKATNMLGLDSDARRTYLVLRKLHAWKQPGVLFHVYLCDTPNAPVAAKNYVGNINFFDAEFHDHGGGSKLDTALGDNIYSFDVTPLLSGMAKTSRASTARDQLFVKIVPGGTPETGADAMIAQVDLIRQ</sequence>
<dbReference type="Pfam" id="PF00264">
    <property type="entry name" value="Tyrosinase"/>
    <property type="match status" value="2"/>
</dbReference>
<dbReference type="Proteomes" id="UP000030518">
    <property type="component" value="Unassembled WGS sequence"/>
</dbReference>
<keyword evidence="2" id="KW-0186">Copper</keyword>
<evidence type="ECO:0000259" key="3">
    <source>
        <dbReference type="PROSITE" id="PS00498"/>
    </source>
</evidence>